<feature type="domain" description="C2 PI3K-type" evidence="10">
    <location>
        <begin position="369"/>
        <end position="520"/>
    </location>
</feature>
<evidence type="ECO:0000313" key="12">
    <source>
        <dbReference type="Proteomes" id="UP001642540"/>
    </source>
</evidence>
<dbReference type="Gene3D" id="1.10.1070.11">
    <property type="entry name" value="Phosphatidylinositol 3-/4-kinase, catalytic domain"/>
    <property type="match status" value="1"/>
</dbReference>
<dbReference type="SMART" id="SM00146">
    <property type="entry name" value="PI3Kc"/>
    <property type="match status" value="1"/>
</dbReference>
<dbReference type="InterPro" id="IPR002420">
    <property type="entry name" value="PI3K-type_C2_dom"/>
</dbReference>
<evidence type="ECO:0000313" key="11">
    <source>
        <dbReference type="EMBL" id="CAL8074638.1"/>
    </source>
</evidence>
<dbReference type="Gene3D" id="3.10.20.770">
    <property type="match status" value="1"/>
</dbReference>
<evidence type="ECO:0000256" key="3">
    <source>
        <dbReference type="ARBA" id="ARBA00022777"/>
    </source>
</evidence>
<name>A0ABP1PRM7_9HEXA</name>
<dbReference type="EMBL" id="CAXLJM020000007">
    <property type="protein sequence ID" value="CAL8074638.1"/>
    <property type="molecule type" value="Genomic_DNA"/>
</dbReference>
<evidence type="ECO:0000259" key="8">
    <source>
        <dbReference type="PROSITE" id="PS51545"/>
    </source>
</evidence>
<dbReference type="Pfam" id="PF02192">
    <property type="entry name" value="PI3K_p85B"/>
    <property type="match status" value="1"/>
</dbReference>
<dbReference type="Pfam" id="PF00454">
    <property type="entry name" value="PI3_PI4_kinase"/>
    <property type="match status" value="1"/>
</dbReference>
<dbReference type="PROSITE" id="PS51546">
    <property type="entry name" value="PI3K_RBD"/>
    <property type="match status" value="1"/>
</dbReference>
<evidence type="ECO:0000256" key="2">
    <source>
        <dbReference type="ARBA" id="ARBA00022741"/>
    </source>
</evidence>
<dbReference type="Proteomes" id="UP001642540">
    <property type="component" value="Unassembled WGS sequence"/>
</dbReference>
<sequence>MSTFICSDNGRNNVEVSSKQIFDQNSYRRGSIEASFWDGASRNNLSTSEGLKIISKMPASSGELWGHHLMPQRIEIDILLPTGVVLPLRCSRDQTLHNIKTQVWREGPKYPFFHLLSSDADYVFTSVTLDAKKEEFHDESRRLCDLHLFVPFLKLVEPNASTKQENILNSQISVAIGIPVNQFDELENPEVVEYRREAVNICKEIVEKREESPESHSLYKFSAQIAKSGPVYYQMFPGGMVSVKVWFDPESNRSVTVRVAVEAYGDTVISEALEVYAKGRSLDSRSYKDYVLKICGRQEYLLGPYPISQYKYIREVVRKDEIPQLELVERNLLFTKLPTEPFHIPAYYRRTYRTSETEKPTGDVHLWRINCMFQVQVLWATYINATDTVCVKAGIFHGDEALCELLQTSQVSCNTLRWNETLRFQISVPDMPRSSRLCVSVCSISKNKKRQEEYCMLAWGNINLFDFKGRLITGKVRLDLWPAPMSLDSVYLLHPLGITGSSLDKGSSSLELEFDKYSLPLYYPKEHEIYSFAEFLNKKNEDAATACVPADDTALEELINKDPLCEISEQDKALVWKYREYCLTEFPQSLPRLVAAVKWNSRENTAIFYDLLKRWRPVTMETALALLDCKSADIFVREFAVRNLDHTLHDSDVHDLSLQLVQSLKYEPYLQSPLAMFLLRRALVNRLVGHFFFWHLRSEISGKSWLDVRFGLILEAYCRGLCGHLKDLYKQVEALEKLTVLTETLKEKRDEAPRDRLRFLSEQIKQADFLEVLENLSNPVSPNVELGSLKVESCRIMDSAKRPLWLVWQNNDPLAQKIGIGETAAIFKNGDDLRQDMLTLQVVRMMDELWRSDNLDLKMLSYTCLATGKQVGLIQVVKRAQTVYTIQRKAGALAAIQVNSKQLHKWLAERNKDENRYNQAIETFKRSCAGYCVATFILGIGDRNPDNIMVSEDGHIFHIDFGHFLGHFKKKFGINRERVPFVLTEDFLYVIAKGAENPRKSPAFQEFQKLCGRAYIILRRHANLLISLFTLMLPCGIAELQSIADVDYLRKTLAVDMNEAEALNYFQTRFSEAYGGGWITKLDWFFHSLNHIKDAST</sequence>
<feature type="domain" description="PI3K-RBD" evidence="9">
    <location>
        <begin position="238"/>
        <end position="329"/>
    </location>
</feature>
<gene>
    <name evidence="11" type="ORF">ODALV1_LOCUS2947</name>
</gene>
<dbReference type="InterPro" id="IPR035892">
    <property type="entry name" value="C2_domain_sf"/>
</dbReference>
<dbReference type="SUPFAM" id="SSF54236">
    <property type="entry name" value="Ubiquitin-like"/>
    <property type="match status" value="1"/>
</dbReference>
<comment type="similarity">
    <text evidence="5">Belongs to the PI3/PI4-kinase family.</text>
</comment>
<dbReference type="Gene3D" id="1.25.40.70">
    <property type="entry name" value="Phosphatidylinositol 3-kinase, accessory domain (PIK)"/>
    <property type="match status" value="1"/>
</dbReference>
<dbReference type="InterPro" id="IPR029071">
    <property type="entry name" value="Ubiquitin-like_domsf"/>
</dbReference>
<dbReference type="Pfam" id="PF00794">
    <property type="entry name" value="PI3K_rbd"/>
    <property type="match status" value="1"/>
</dbReference>
<keyword evidence="12" id="KW-1185">Reference proteome</keyword>
<dbReference type="Pfam" id="PF00613">
    <property type="entry name" value="PI3Ka"/>
    <property type="match status" value="1"/>
</dbReference>
<dbReference type="PROSITE" id="PS51545">
    <property type="entry name" value="PIK_HELICAL"/>
    <property type="match status" value="1"/>
</dbReference>
<dbReference type="CDD" id="cd05165">
    <property type="entry name" value="PI3Kc_I"/>
    <property type="match status" value="1"/>
</dbReference>
<dbReference type="InterPro" id="IPR000403">
    <property type="entry name" value="PI3/4_kinase_cat_dom"/>
</dbReference>
<dbReference type="SUPFAM" id="SSF48371">
    <property type="entry name" value="ARM repeat"/>
    <property type="match status" value="1"/>
</dbReference>
<evidence type="ECO:0008006" key="13">
    <source>
        <dbReference type="Google" id="ProtNLM"/>
    </source>
</evidence>
<dbReference type="InterPro" id="IPR016024">
    <property type="entry name" value="ARM-type_fold"/>
</dbReference>
<reference evidence="11 12" key="1">
    <citation type="submission" date="2024-08" db="EMBL/GenBank/DDBJ databases">
        <authorList>
            <person name="Cucini C."/>
            <person name="Frati F."/>
        </authorList>
    </citation>
    <scope>NUCLEOTIDE SEQUENCE [LARGE SCALE GENOMIC DNA]</scope>
</reference>
<dbReference type="InterPro" id="IPR000341">
    <property type="entry name" value="PI3K_Ras-bd_dom"/>
</dbReference>
<feature type="domain" description="PIK helical" evidence="8">
    <location>
        <begin position="541"/>
        <end position="720"/>
    </location>
</feature>
<dbReference type="InterPro" id="IPR018936">
    <property type="entry name" value="PI3/4_kinase_CS"/>
</dbReference>
<dbReference type="InterPro" id="IPR001263">
    <property type="entry name" value="PI3K_accessory_dom"/>
</dbReference>
<dbReference type="InterPro" id="IPR011009">
    <property type="entry name" value="Kinase-like_dom_sf"/>
</dbReference>
<dbReference type="PROSITE" id="PS50290">
    <property type="entry name" value="PI3_4_KINASE_3"/>
    <property type="match status" value="1"/>
</dbReference>
<dbReference type="SMART" id="SM00143">
    <property type="entry name" value="PI3K_p85B"/>
    <property type="match status" value="1"/>
</dbReference>
<dbReference type="SUPFAM" id="SSF49562">
    <property type="entry name" value="C2 domain (Calcium/lipid-binding domain, CaLB)"/>
    <property type="match status" value="1"/>
</dbReference>
<feature type="domain" description="PI3K-ABD" evidence="7">
    <location>
        <begin position="70"/>
        <end position="159"/>
    </location>
</feature>
<dbReference type="Gene3D" id="3.30.1010.10">
    <property type="entry name" value="Phosphatidylinositol 3-kinase Catalytic Subunit, Chain A, domain 4"/>
    <property type="match status" value="1"/>
</dbReference>
<dbReference type="SMART" id="SM00144">
    <property type="entry name" value="PI3K_rbd"/>
    <property type="match status" value="1"/>
</dbReference>
<protein>
    <recommendedName>
        <fullName evidence="13">Phosphatidylinositol 3-kinase catalytic subunit type 3</fullName>
    </recommendedName>
</protein>
<dbReference type="PROSITE" id="PS00915">
    <property type="entry name" value="PI3_4_KINASE_1"/>
    <property type="match status" value="1"/>
</dbReference>
<dbReference type="Gene3D" id="2.60.40.150">
    <property type="entry name" value="C2 domain"/>
    <property type="match status" value="1"/>
</dbReference>
<dbReference type="SMART" id="SM00145">
    <property type="entry name" value="PI3Ka"/>
    <property type="match status" value="1"/>
</dbReference>
<evidence type="ECO:0000256" key="5">
    <source>
        <dbReference type="PROSITE-ProRule" id="PRU00880"/>
    </source>
</evidence>
<organism evidence="11 12">
    <name type="scientific">Orchesella dallaii</name>
    <dbReference type="NCBI Taxonomy" id="48710"/>
    <lineage>
        <taxon>Eukaryota</taxon>
        <taxon>Metazoa</taxon>
        <taxon>Ecdysozoa</taxon>
        <taxon>Arthropoda</taxon>
        <taxon>Hexapoda</taxon>
        <taxon>Collembola</taxon>
        <taxon>Entomobryomorpha</taxon>
        <taxon>Entomobryoidea</taxon>
        <taxon>Orchesellidae</taxon>
        <taxon>Orchesellinae</taxon>
        <taxon>Orchesella</taxon>
    </lineage>
</organism>
<evidence type="ECO:0000259" key="7">
    <source>
        <dbReference type="PROSITE" id="PS51544"/>
    </source>
</evidence>
<dbReference type="InterPro" id="IPR036940">
    <property type="entry name" value="PI3/4_kinase_cat_sf"/>
</dbReference>
<dbReference type="InterPro" id="IPR003113">
    <property type="entry name" value="PI3K_ABD"/>
</dbReference>
<keyword evidence="3" id="KW-0418">Kinase</keyword>
<dbReference type="SMART" id="SM00142">
    <property type="entry name" value="PI3K_C2"/>
    <property type="match status" value="1"/>
</dbReference>
<evidence type="ECO:0000256" key="1">
    <source>
        <dbReference type="ARBA" id="ARBA00022679"/>
    </source>
</evidence>
<dbReference type="Pfam" id="PF00792">
    <property type="entry name" value="PI3K_C2"/>
    <property type="match status" value="1"/>
</dbReference>
<dbReference type="SUPFAM" id="SSF56112">
    <property type="entry name" value="Protein kinase-like (PK-like)"/>
    <property type="match status" value="1"/>
</dbReference>
<comment type="caution">
    <text evidence="11">The sequence shown here is derived from an EMBL/GenBank/DDBJ whole genome shotgun (WGS) entry which is preliminary data.</text>
</comment>
<dbReference type="PANTHER" id="PTHR10048:SF111">
    <property type="entry name" value="PHOSPHATIDYLINOSITOL 3-KINASE AGE-1"/>
    <property type="match status" value="1"/>
</dbReference>
<evidence type="ECO:0000259" key="10">
    <source>
        <dbReference type="PROSITE" id="PS51547"/>
    </source>
</evidence>
<keyword evidence="4" id="KW-0067">ATP-binding</keyword>
<proteinExistence type="inferred from homology"/>
<dbReference type="PROSITE" id="PS51547">
    <property type="entry name" value="C2_PI3K"/>
    <property type="match status" value="1"/>
</dbReference>
<dbReference type="PROSITE" id="PS51544">
    <property type="entry name" value="PI3K_ABD"/>
    <property type="match status" value="1"/>
</dbReference>
<keyword evidence="2" id="KW-0547">Nucleotide-binding</keyword>
<accession>A0ABP1PRM7</accession>
<evidence type="ECO:0000259" key="9">
    <source>
        <dbReference type="PROSITE" id="PS51546"/>
    </source>
</evidence>
<evidence type="ECO:0000259" key="6">
    <source>
        <dbReference type="PROSITE" id="PS50290"/>
    </source>
</evidence>
<keyword evidence="1" id="KW-0808">Transferase</keyword>
<dbReference type="PANTHER" id="PTHR10048">
    <property type="entry name" value="PHOSPHATIDYLINOSITOL KINASE"/>
    <property type="match status" value="1"/>
</dbReference>
<evidence type="ECO:0000256" key="4">
    <source>
        <dbReference type="ARBA" id="ARBA00022840"/>
    </source>
</evidence>
<dbReference type="PROSITE" id="PS00916">
    <property type="entry name" value="PI3_4_KINASE_2"/>
    <property type="match status" value="1"/>
</dbReference>
<feature type="domain" description="PI3K/PI4K catalytic" evidence="6">
    <location>
        <begin position="790"/>
        <end position="1078"/>
    </location>
</feature>
<dbReference type="InterPro" id="IPR015433">
    <property type="entry name" value="PI3/4_kinase"/>
</dbReference>
<dbReference type="InterPro" id="IPR042236">
    <property type="entry name" value="PI3K_accessory_sf"/>
</dbReference>